<evidence type="ECO:0000256" key="1">
    <source>
        <dbReference type="SAM" id="Phobius"/>
    </source>
</evidence>
<dbReference type="AlphaFoldDB" id="K6VIW2"/>
<proteinExistence type="predicted"/>
<name>K6VIW2_9MICO</name>
<protein>
    <submittedName>
        <fullName evidence="2">Uncharacterized protein</fullName>
    </submittedName>
</protein>
<organism evidence="2 3">
    <name type="scientific">Kineosphaera limosa NBRC 100340</name>
    <dbReference type="NCBI Taxonomy" id="1184609"/>
    <lineage>
        <taxon>Bacteria</taxon>
        <taxon>Bacillati</taxon>
        <taxon>Actinomycetota</taxon>
        <taxon>Actinomycetes</taxon>
        <taxon>Micrococcales</taxon>
        <taxon>Dermatophilaceae</taxon>
        <taxon>Kineosphaera</taxon>
    </lineage>
</organism>
<keyword evidence="1" id="KW-0472">Membrane</keyword>
<dbReference type="EMBL" id="BAHD01000032">
    <property type="protein sequence ID" value="GAB96173.1"/>
    <property type="molecule type" value="Genomic_DNA"/>
</dbReference>
<dbReference type="Proteomes" id="UP000008366">
    <property type="component" value="Unassembled WGS sequence"/>
</dbReference>
<keyword evidence="3" id="KW-1185">Reference proteome</keyword>
<evidence type="ECO:0000313" key="2">
    <source>
        <dbReference type="EMBL" id="GAB96173.1"/>
    </source>
</evidence>
<keyword evidence="1" id="KW-1133">Transmembrane helix</keyword>
<accession>K6VIW2</accession>
<keyword evidence="1" id="KW-0812">Transmembrane</keyword>
<sequence>MLGHCHRTSHEHVRSLRTLGGLPMRAAEGSTGLARFSRIENAMHGGSLSRRPNAGPRTASLGRPTRRALLAAALGAATVAATALTAIAAPTPTAPQGTTTKVTALKATVPAPLRSPAPAAAATPSVYAAVTAANGREYLRLVETSTGRVTATLASVKAPRGGYFGDIDLAPDGSVYAVTHDSSLPNSYQTRLRRYTTKGSTALQPYILTVKVAPDGKTLATTAMSPDGDGDGYGLESLRISRLNGTKLRDLMTSKFGVWAKGTPNVTPGSPAVSAGGTRVLGWLPGGNLAVDWGCCDSGASWIVSSTRANQSSTLPPRRSTLKGTFGTTIIGYKGASVLQLHSDDNYRPLIRWGTAKNYRGQIVARPNSVDWDRLDALARKHGATPLRPSPKTYPYRGAGKVLQASL</sequence>
<reference evidence="2 3" key="1">
    <citation type="submission" date="2012-08" db="EMBL/GenBank/DDBJ databases">
        <title>Whole genome shotgun sequence of Kineosphaera limosa NBRC 100340.</title>
        <authorList>
            <person name="Yoshida I."/>
            <person name="Isaki S."/>
            <person name="Hosoyama A."/>
            <person name="Tsuchikane K."/>
            <person name="Katsumata H."/>
            <person name="Ando Y."/>
            <person name="Ohji S."/>
            <person name="Hamada M."/>
            <person name="Tamura T."/>
            <person name="Yamazoe A."/>
            <person name="Yamazaki S."/>
            <person name="Fujita N."/>
        </authorList>
    </citation>
    <scope>NUCLEOTIDE SEQUENCE [LARGE SCALE GENOMIC DNA]</scope>
    <source>
        <strain evidence="2 3">NBRC 100340</strain>
    </source>
</reference>
<evidence type="ECO:0000313" key="3">
    <source>
        <dbReference type="Proteomes" id="UP000008366"/>
    </source>
</evidence>
<comment type="caution">
    <text evidence="2">The sequence shown here is derived from an EMBL/GenBank/DDBJ whole genome shotgun (WGS) entry which is preliminary data.</text>
</comment>
<dbReference type="SUPFAM" id="SSF82171">
    <property type="entry name" value="DPP6 N-terminal domain-like"/>
    <property type="match status" value="1"/>
</dbReference>
<gene>
    <name evidence="2" type="ORF">KILIM_032_00590</name>
</gene>
<feature type="transmembrane region" description="Helical" evidence="1">
    <location>
        <begin position="68"/>
        <end position="89"/>
    </location>
</feature>